<feature type="region of interest" description="Disordered" evidence="1">
    <location>
        <begin position="17"/>
        <end position="38"/>
    </location>
</feature>
<proteinExistence type="predicted"/>
<sequence>MERSCPVAIPVGLNQAKAKKNDIAHSDGSSCLHERKDV</sequence>
<reference evidence="2 3" key="1">
    <citation type="journal article" date="2014" name="Int. J. Syst. Evol. Microbiol.">
        <title>Leptospira mayottensis sp. nov., a pathogenic species of the genus Leptospira isolated from humans.</title>
        <authorList>
            <person name="Bourhy P."/>
            <person name="Collet L."/>
            <person name="Brisse S."/>
            <person name="Picardeau M."/>
        </authorList>
    </citation>
    <scope>NUCLEOTIDE SEQUENCE [LARGE SCALE GENOMIC DNA]</scope>
    <source>
        <strain evidence="2 3">200901122</strain>
    </source>
</reference>
<dbReference type="Proteomes" id="UP000001343">
    <property type="component" value="Unassembled WGS sequence"/>
</dbReference>
<protein>
    <submittedName>
        <fullName evidence="2">Uncharacterized protein</fullName>
    </submittedName>
</protein>
<evidence type="ECO:0000256" key="1">
    <source>
        <dbReference type="SAM" id="MobiDB-lite"/>
    </source>
</evidence>
<evidence type="ECO:0000313" key="2">
    <source>
        <dbReference type="EMBL" id="EKR98159.1"/>
    </source>
</evidence>
<organism evidence="2 3">
    <name type="scientific">Leptospira mayottensis 200901122</name>
    <dbReference type="NCBI Taxonomy" id="1193010"/>
    <lineage>
        <taxon>Bacteria</taxon>
        <taxon>Pseudomonadati</taxon>
        <taxon>Spirochaetota</taxon>
        <taxon>Spirochaetia</taxon>
        <taxon>Leptospirales</taxon>
        <taxon>Leptospiraceae</taxon>
        <taxon>Leptospira</taxon>
    </lineage>
</organism>
<evidence type="ECO:0000313" key="3">
    <source>
        <dbReference type="Proteomes" id="UP000001343"/>
    </source>
</evidence>
<name>A0AA87MJH6_9LEPT</name>
<gene>
    <name evidence="2" type="ORF">LEP1GSC125_0987</name>
</gene>
<dbReference type="EMBL" id="AKWM02000082">
    <property type="protein sequence ID" value="EKR98159.1"/>
    <property type="molecule type" value="Genomic_DNA"/>
</dbReference>
<accession>A0AA87MJH6</accession>
<dbReference type="AlphaFoldDB" id="A0AA87MJH6"/>
<comment type="caution">
    <text evidence="2">The sequence shown here is derived from an EMBL/GenBank/DDBJ whole genome shotgun (WGS) entry which is preliminary data.</text>
</comment>